<dbReference type="Pfam" id="PF08241">
    <property type="entry name" value="Methyltransf_11"/>
    <property type="match status" value="1"/>
</dbReference>
<dbReference type="SUPFAM" id="SSF53335">
    <property type="entry name" value="S-adenosyl-L-methionine-dependent methyltransferases"/>
    <property type="match status" value="1"/>
</dbReference>
<dbReference type="GO" id="GO:0008757">
    <property type="term" value="F:S-adenosylmethionine-dependent methyltransferase activity"/>
    <property type="evidence" value="ECO:0007669"/>
    <property type="project" value="InterPro"/>
</dbReference>
<dbReference type="CDD" id="cd02440">
    <property type="entry name" value="AdoMet_MTases"/>
    <property type="match status" value="1"/>
</dbReference>
<dbReference type="InterPro" id="IPR029063">
    <property type="entry name" value="SAM-dependent_MTases_sf"/>
</dbReference>
<dbReference type="AlphaFoldDB" id="A0A383VCE3"/>
<evidence type="ECO:0000259" key="1">
    <source>
        <dbReference type="Pfam" id="PF08241"/>
    </source>
</evidence>
<dbReference type="EMBL" id="FNXT01000300">
    <property type="protein sequence ID" value="SZX63247.1"/>
    <property type="molecule type" value="Genomic_DNA"/>
</dbReference>
<sequence length="333" mass="37026">MATSSTTNDTAQPDWTGDKLLSRAVNWMIASKPIFGVMKAAAKAVMKRASRRAGMDWDAHAQQMQQTAELQLQQLCQEFSQQPHPGLQYPSYYTVPFHAYDEGNLCWQAAHEVEPATCAVALRAFKAEGLTAQQAMQKQRGAINSHIQAYHARHGLRAPSSILDIGCSTGISSRWYQAAWPDADITGLDLSPYFLAVAELEERRRVAADPSSKRIKFVRGLAEATGYDDASWDMVVFSFIAHECPQAALAAFVREARRIVKRGGVVCFVDMDPRSEALQSLPPVLFTLAKSTEPWSDEYYSFDLEEALRQAGFQCVESIQPDRRNRTVFGIAA</sequence>
<accession>A0A383VCE3</accession>
<proteinExistence type="predicted"/>
<evidence type="ECO:0000313" key="2">
    <source>
        <dbReference type="EMBL" id="SZX63247.1"/>
    </source>
</evidence>
<keyword evidence="3" id="KW-1185">Reference proteome</keyword>
<dbReference type="STRING" id="3088.A0A383VCE3"/>
<dbReference type="Proteomes" id="UP000256970">
    <property type="component" value="Unassembled WGS sequence"/>
</dbReference>
<dbReference type="InterPro" id="IPR013216">
    <property type="entry name" value="Methyltransf_11"/>
</dbReference>
<dbReference type="PANTHER" id="PTHR42912">
    <property type="entry name" value="METHYLTRANSFERASE"/>
    <property type="match status" value="1"/>
</dbReference>
<dbReference type="PANTHER" id="PTHR42912:SF80">
    <property type="entry name" value="METHYLTRANSFERASE DOMAIN-CONTAINING PROTEIN"/>
    <property type="match status" value="1"/>
</dbReference>
<organism evidence="2 3">
    <name type="scientific">Tetradesmus obliquus</name>
    <name type="common">Green alga</name>
    <name type="synonym">Acutodesmus obliquus</name>
    <dbReference type="NCBI Taxonomy" id="3088"/>
    <lineage>
        <taxon>Eukaryota</taxon>
        <taxon>Viridiplantae</taxon>
        <taxon>Chlorophyta</taxon>
        <taxon>core chlorophytes</taxon>
        <taxon>Chlorophyceae</taxon>
        <taxon>CS clade</taxon>
        <taxon>Sphaeropleales</taxon>
        <taxon>Scenedesmaceae</taxon>
        <taxon>Tetradesmus</taxon>
    </lineage>
</organism>
<feature type="domain" description="Methyltransferase type 11" evidence="1">
    <location>
        <begin position="163"/>
        <end position="268"/>
    </location>
</feature>
<name>A0A383VCE3_TETOB</name>
<dbReference type="InterPro" id="IPR050508">
    <property type="entry name" value="Methyltransf_Superfamily"/>
</dbReference>
<evidence type="ECO:0000313" key="3">
    <source>
        <dbReference type="Proteomes" id="UP000256970"/>
    </source>
</evidence>
<gene>
    <name evidence="2" type="ORF">BQ4739_LOCUS3800</name>
</gene>
<dbReference type="Gene3D" id="3.40.50.150">
    <property type="entry name" value="Vaccinia Virus protein VP39"/>
    <property type="match status" value="1"/>
</dbReference>
<reference evidence="2 3" key="1">
    <citation type="submission" date="2016-10" db="EMBL/GenBank/DDBJ databases">
        <authorList>
            <person name="Cai Z."/>
        </authorList>
    </citation>
    <scope>NUCLEOTIDE SEQUENCE [LARGE SCALE GENOMIC DNA]</scope>
</reference>
<protein>
    <recommendedName>
        <fullName evidence="1">Methyltransferase type 11 domain-containing protein</fullName>
    </recommendedName>
</protein>